<sequence>MPAELRIAIRDIDVCGLSADIYGVNSLTGVVAFEAGMFGPSDCALGARVRQKLFPQNPMRLYIRALLDRFV</sequence>
<name>Q2PYA1_9BACT</name>
<organism evidence="1">
    <name type="scientific">uncultured marine bacterium Ant24C4</name>
    <dbReference type="NCBI Taxonomy" id="360425"/>
    <lineage>
        <taxon>Bacteria</taxon>
        <taxon>environmental samples</taxon>
    </lineage>
</organism>
<accession>Q2PYA1</accession>
<reference evidence="1" key="1">
    <citation type="journal article" date="2006" name="Appl. Environ. Microbiol.">
        <title>Comparative genomics of DNA fragments from six Antarctic marine planktonic bacteria.</title>
        <authorList>
            <person name="Grzymski J.J."/>
            <person name="Carter B.J."/>
            <person name="DeLong E.F."/>
            <person name="Feldman R.A."/>
            <person name="Ghadiri A."/>
            <person name="Murray A.E."/>
        </authorList>
    </citation>
    <scope>NUCLEOTIDE SEQUENCE</scope>
</reference>
<dbReference type="AlphaFoldDB" id="Q2PYA1"/>
<dbReference type="EMBL" id="DQ295239">
    <property type="protein sequence ID" value="ABC25326.1"/>
    <property type="molecule type" value="Genomic_DNA"/>
</dbReference>
<evidence type="ECO:0000313" key="1">
    <source>
        <dbReference type="EMBL" id="ABC25326.1"/>
    </source>
</evidence>
<protein>
    <submittedName>
        <fullName evidence="1">Uncharacterized protein</fullName>
    </submittedName>
</protein>
<proteinExistence type="predicted"/>